<dbReference type="EMBL" id="CP067134">
    <property type="protein sequence ID" value="WCR10699.1"/>
    <property type="molecule type" value="Genomic_DNA"/>
</dbReference>
<evidence type="ECO:0000313" key="2">
    <source>
        <dbReference type="EMBL" id="WCR10699.1"/>
    </source>
</evidence>
<dbReference type="CDD" id="cd00761">
    <property type="entry name" value="Glyco_tranf_GTA_type"/>
    <property type="match status" value="1"/>
</dbReference>
<dbReference type="SUPFAM" id="SSF53448">
    <property type="entry name" value="Nucleotide-diphospho-sugar transferases"/>
    <property type="match status" value="1"/>
</dbReference>
<gene>
    <name evidence="2" type="ORF">JHW45_16950</name>
</gene>
<feature type="domain" description="Glycosyltransferase 2-like" evidence="1">
    <location>
        <begin position="25"/>
        <end position="137"/>
    </location>
</feature>
<keyword evidence="3" id="KW-1185">Reference proteome</keyword>
<dbReference type="Pfam" id="PF00535">
    <property type="entry name" value="Glycos_transf_2"/>
    <property type="match status" value="1"/>
</dbReference>
<accession>A0ABY7SV38</accession>
<dbReference type="Proteomes" id="UP001218412">
    <property type="component" value="Chromosome"/>
</dbReference>
<evidence type="ECO:0000313" key="3">
    <source>
        <dbReference type="Proteomes" id="UP001218412"/>
    </source>
</evidence>
<evidence type="ECO:0000259" key="1">
    <source>
        <dbReference type="Pfam" id="PF00535"/>
    </source>
</evidence>
<sequence length="341" mass="38213">MTVPKDAPQRDGQEPTKAGFGTLAIVIPVWNLPQDLGALLDQVADLGVFEQVIVVDDASDPPCDPAALGYDAARLNADLVALRPGVRGGAGHARNLGLASVTADHVLFFDADDRLSADFTRIWRLHRDHPQGAPDFTIFRHHDTRVDGGGSFPTEEAIWTDALGCAPHAMLDRDAQLKLAMISAYPWNKIYRTDFLRRHDIACSESPVHNDIRLHWLGFAHARRVQAVRAAGATHVVGHRDHHLTTRNGEERLCLFPILSELLPALRAARAEPRLMQNFLRFADNICRWNLNLIEPSLIPRFRDLTKAIYLQFTPDEFALFAMDHPDQAEHMIRFLMQESV</sequence>
<dbReference type="InterPro" id="IPR001173">
    <property type="entry name" value="Glyco_trans_2-like"/>
</dbReference>
<proteinExistence type="predicted"/>
<dbReference type="RefSeq" id="WP_272858770.1">
    <property type="nucleotide sequence ID" value="NZ_CP067134.1"/>
</dbReference>
<reference evidence="2 3" key="1">
    <citation type="submission" date="2021-01" db="EMBL/GenBank/DDBJ databases">
        <title>Biogeographic distribution of Paracoccus.</title>
        <authorList>
            <person name="Hollensteiner J."/>
            <person name="Leineberger J."/>
            <person name="Brinkhoff T."/>
            <person name="Daniel R."/>
        </authorList>
    </citation>
    <scope>NUCLEOTIDE SEQUENCE [LARGE SCALE GENOMIC DNA]</scope>
    <source>
        <strain evidence="2 3">LMG25392</strain>
    </source>
</reference>
<protein>
    <submittedName>
        <fullName evidence="2">Glycosyltransferase family 2 protein</fullName>
    </submittedName>
</protein>
<dbReference type="Gene3D" id="3.90.550.10">
    <property type="entry name" value="Spore Coat Polysaccharide Biosynthesis Protein SpsA, Chain A"/>
    <property type="match status" value="1"/>
</dbReference>
<dbReference type="InterPro" id="IPR029044">
    <property type="entry name" value="Nucleotide-diphossugar_trans"/>
</dbReference>
<organism evidence="2 3">
    <name type="scientific">Paracoccus stylophorae</name>
    <dbReference type="NCBI Taxonomy" id="659350"/>
    <lineage>
        <taxon>Bacteria</taxon>
        <taxon>Pseudomonadati</taxon>
        <taxon>Pseudomonadota</taxon>
        <taxon>Alphaproteobacteria</taxon>
        <taxon>Rhodobacterales</taxon>
        <taxon>Paracoccaceae</taxon>
        <taxon>Paracoccus</taxon>
    </lineage>
</organism>
<name>A0ABY7SV38_9RHOB</name>